<reference evidence="1 2" key="1">
    <citation type="journal article" date="2021" name="Sci. Rep.">
        <title>Genome analysis of a halophilic bacterium Halomonas malpeensis YU-PRIM-29(T) reveals its exopolysaccharide and pigment producing capabilities.</title>
        <authorList>
            <person name="Athmika"/>
            <person name="Ghate S.D."/>
            <person name="Arun A.B."/>
            <person name="Rao S.S."/>
            <person name="Kumar S.T.A."/>
            <person name="Kandiyil M.K."/>
            <person name="Saptami K."/>
            <person name="Rekha P.D."/>
        </authorList>
    </citation>
    <scope>NUCLEOTIDE SEQUENCE [LARGE SCALE GENOMIC DNA]</scope>
    <source>
        <strain evidence="2">prim 29</strain>
    </source>
</reference>
<proteinExistence type="predicted"/>
<name>A0ABS8DPN0_9GAMM</name>
<protein>
    <submittedName>
        <fullName evidence="1">YrhK family protein</fullName>
    </submittedName>
</protein>
<organism evidence="1 2">
    <name type="scientific">Vreelandella malpeensis</name>
    <dbReference type="NCBI Taxonomy" id="1172368"/>
    <lineage>
        <taxon>Bacteria</taxon>
        <taxon>Pseudomonadati</taxon>
        <taxon>Pseudomonadota</taxon>
        <taxon>Gammaproteobacteria</taxon>
        <taxon>Oceanospirillales</taxon>
        <taxon>Halomonadaceae</taxon>
        <taxon>Vreelandella</taxon>
    </lineage>
</organism>
<dbReference type="EMBL" id="WHVL01000001">
    <property type="protein sequence ID" value="MCB8888236.1"/>
    <property type="molecule type" value="Genomic_DNA"/>
</dbReference>
<gene>
    <name evidence="1" type="ORF">GEV37_03725</name>
</gene>
<comment type="caution">
    <text evidence="1">The sequence shown here is derived from an EMBL/GenBank/DDBJ whole genome shotgun (WGS) entry which is preliminary data.</text>
</comment>
<evidence type="ECO:0000313" key="2">
    <source>
        <dbReference type="Proteomes" id="UP001319882"/>
    </source>
</evidence>
<dbReference type="Proteomes" id="UP001319882">
    <property type="component" value="Unassembled WGS sequence"/>
</dbReference>
<sequence>MLIGICFVIGSVCFFYEGSVQLLIRPLIRLHRFIYFKRLPDTDQEA</sequence>
<keyword evidence="2" id="KW-1185">Reference proteome</keyword>
<accession>A0ABS8DPN0</accession>
<evidence type="ECO:0000313" key="1">
    <source>
        <dbReference type="EMBL" id="MCB8888236.1"/>
    </source>
</evidence>